<dbReference type="KEGG" id="agv:OJF2_70180"/>
<dbReference type="EMBL" id="CP042997">
    <property type="protein sequence ID" value="QEH38417.1"/>
    <property type="molecule type" value="Genomic_DNA"/>
</dbReference>
<dbReference type="GO" id="GO:0005886">
    <property type="term" value="C:plasma membrane"/>
    <property type="evidence" value="ECO:0007669"/>
    <property type="project" value="UniProtKB-SubCell"/>
</dbReference>
<evidence type="ECO:0000313" key="8">
    <source>
        <dbReference type="EMBL" id="QEH38417.1"/>
    </source>
</evidence>
<keyword evidence="3" id="KW-1003">Cell membrane</keyword>
<name>A0A5B9WD26_9BACT</name>
<evidence type="ECO:0000256" key="5">
    <source>
        <dbReference type="ARBA" id="ARBA00022989"/>
    </source>
</evidence>
<evidence type="ECO:0000256" key="4">
    <source>
        <dbReference type="ARBA" id="ARBA00022692"/>
    </source>
</evidence>
<keyword evidence="5 7" id="KW-1133">Transmembrane helix</keyword>
<dbReference type="InterPro" id="IPR005524">
    <property type="entry name" value="DUF318"/>
</dbReference>
<dbReference type="OrthoDB" id="1488578at2"/>
<feature type="transmembrane region" description="Helical" evidence="7">
    <location>
        <begin position="288"/>
        <end position="309"/>
    </location>
</feature>
<feature type="transmembrane region" description="Helical" evidence="7">
    <location>
        <begin position="20"/>
        <end position="37"/>
    </location>
</feature>
<evidence type="ECO:0000256" key="7">
    <source>
        <dbReference type="SAM" id="Phobius"/>
    </source>
</evidence>
<protein>
    <submittedName>
        <fullName evidence="8">Putative permease</fullName>
    </submittedName>
</protein>
<feature type="transmembrane region" description="Helical" evidence="7">
    <location>
        <begin position="88"/>
        <end position="107"/>
    </location>
</feature>
<evidence type="ECO:0000256" key="6">
    <source>
        <dbReference type="ARBA" id="ARBA00023136"/>
    </source>
</evidence>
<evidence type="ECO:0000313" key="9">
    <source>
        <dbReference type="Proteomes" id="UP000324233"/>
    </source>
</evidence>
<dbReference type="PANTHER" id="PTHR34184:SF4">
    <property type="entry name" value="UPF0718 PROTEIN YCGR"/>
    <property type="match status" value="1"/>
</dbReference>
<feature type="transmembrane region" description="Helical" evidence="7">
    <location>
        <begin position="347"/>
        <end position="367"/>
    </location>
</feature>
<comment type="similarity">
    <text evidence="2">Belongs to the UPF0718 family.</text>
</comment>
<dbReference type="RefSeq" id="WP_148597860.1">
    <property type="nucleotide sequence ID" value="NZ_CP042997.1"/>
</dbReference>
<keyword evidence="6 7" id="KW-0472">Membrane</keyword>
<feature type="transmembrane region" description="Helical" evidence="7">
    <location>
        <begin position="321"/>
        <end position="341"/>
    </location>
</feature>
<gene>
    <name evidence="8" type="ORF">OJF2_70180</name>
</gene>
<organism evidence="8 9">
    <name type="scientific">Aquisphaera giovannonii</name>
    <dbReference type="NCBI Taxonomy" id="406548"/>
    <lineage>
        <taxon>Bacteria</taxon>
        <taxon>Pseudomonadati</taxon>
        <taxon>Planctomycetota</taxon>
        <taxon>Planctomycetia</taxon>
        <taxon>Isosphaerales</taxon>
        <taxon>Isosphaeraceae</taxon>
        <taxon>Aquisphaera</taxon>
    </lineage>
</organism>
<sequence>MTAANPALRASRIRCHWRPLILGAAMLSLLGLFWFASRYPQLFKKAEHLGKPVASMAFGSALVASGAGDPTWWRIAATMLNWLDGMKIGMSFGVAFGALLHTTLRYYPMKIGRNLYLNSIKGALVGVPMGVCANCAVPAACGVTRGHGRVETALGFLFSSPNFNPVVVMMTIMALPPSMVLAKYLVLLLVITAVVPGLIGWLERRNEVRLVVAGPEGAACDLPAAPGPDCSEPFLSVLREVAGDMARNAWMLLKPTVSIMLLASLAAAILLVLVPWNGLLARASPWRFLVASVLSTFMPVPIALDVMFASQLQGEGVAPGFVMLFAMTLGTYSIVPSIYLWRDVSKPLAVLLFGFFVVTGWLLAMAFSG</sequence>
<feature type="transmembrane region" description="Helical" evidence="7">
    <location>
        <begin position="257"/>
        <end position="276"/>
    </location>
</feature>
<feature type="transmembrane region" description="Helical" evidence="7">
    <location>
        <begin position="181"/>
        <end position="202"/>
    </location>
</feature>
<evidence type="ECO:0000256" key="3">
    <source>
        <dbReference type="ARBA" id="ARBA00022475"/>
    </source>
</evidence>
<accession>A0A5B9WD26</accession>
<keyword evidence="4 7" id="KW-0812">Transmembrane</keyword>
<dbReference type="AlphaFoldDB" id="A0A5B9WD26"/>
<dbReference type="PANTHER" id="PTHR34184">
    <property type="entry name" value="UPF0718 PROTEIN YCGR"/>
    <property type="match status" value="1"/>
</dbReference>
<keyword evidence="9" id="KW-1185">Reference proteome</keyword>
<dbReference type="Proteomes" id="UP000324233">
    <property type="component" value="Chromosome"/>
</dbReference>
<reference evidence="8 9" key="1">
    <citation type="submission" date="2019-08" db="EMBL/GenBank/DDBJ databases">
        <title>Deep-cultivation of Planctomycetes and their phenomic and genomic characterization uncovers novel biology.</title>
        <authorList>
            <person name="Wiegand S."/>
            <person name="Jogler M."/>
            <person name="Boedeker C."/>
            <person name="Pinto D."/>
            <person name="Vollmers J."/>
            <person name="Rivas-Marin E."/>
            <person name="Kohn T."/>
            <person name="Peeters S.H."/>
            <person name="Heuer A."/>
            <person name="Rast P."/>
            <person name="Oberbeckmann S."/>
            <person name="Bunk B."/>
            <person name="Jeske O."/>
            <person name="Meyerdierks A."/>
            <person name="Storesund J.E."/>
            <person name="Kallscheuer N."/>
            <person name="Luecker S."/>
            <person name="Lage O.M."/>
            <person name="Pohl T."/>
            <person name="Merkel B.J."/>
            <person name="Hornburger P."/>
            <person name="Mueller R.-W."/>
            <person name="Bruemmer F."/>
            <person name="Labrenz M."/>
            <person name="Spormann A.M."/>
            <person name="Op den Camp H."/>
            <person name="Overmann J."/>
            <person name="Amann R."/>
            <person name="Jetten M.S.M."/>
            <person name="Mascher T."/>
            <person name="Medema M.H."/>
            <person name="Devos D.P."/>
            <person name="Kaster A.-K."/>
            <person name="Ovreas L."/>
            <person name="Rohde M."/>
            <person name="Galperin M.Y."/>
            <person name="Jogler C."/>
        </authorList>
    </citation>
    <scope>NUCLEOTIDE SEQUENCE [LARGE SCALE GENOMIC DNA]</scope>
    <source>
        <strain evidence="8 9">OJF2</strain>
    </source>
</reference>
<dbReference type="Pfam" id="PF03773">
    <property type="entry name" value="ArsP_1"/>
    <property type="match status" value="1"/>
</dbReference>
<comment type="subcellular location">
    <subcellularLocation>
        <location evidence="1">Cell membrane</location>
        <topology evidence="1">Multi-pass membrane protein</topology>
    </subcellularLocation>
</comment>
<dbReference type="InterPro" id="IPR052923">
    <property type="entry name" value="UPF0718"/>
</dbReference>
<evidence type="ECO:0000256" key="1">
    <source>
        <dbReference type="ARBA" id="ARBA00004651"/>
    </source>
</evidence>
<evidence type="ECO:0000256" key="2">
    <source>
        <dbReference type="ARBA" id="ARBA00006386"/>
    </source>
</evidence>
<proteinExistence type="inferred from homology"/>